<evidence type="ECO:0008006" key="9">
    <source>
        <dbReference type="Google" id="ProtNLM"/>
    </source>
</evidence>
<evidence type="ECO:0000313" key="7">
    <source>
        <dbReference type="EMBL" id="KAI1865649.1"/>
    </source>
</evidence>
<keyword evidence="6" id="KW-0472">Membrane</keyword>
<accession>A0A9P9WIQ7</accession>
<dbReference type="PANTHER" id="PTHR21382:SF1">
    <property type="entry name" value="NADH DEHYDROGENASE [UBIQUINONE] 1 ALPHA SUBCOMPLEX SUBUNIT 11"/>
    <property type="match status" value="1"/>
</dbReference>
<evidence type="ECO:0000256" key="4">
    <source>
        <dbReference type="ARBA" id="ARBA00022989"/>
    </source>
</evidence>
<comment type="caution">
    <text evidence="7">The sequence shown here is derived from an EMBL/GenBank/DDBJ whole genome shotgun (WGS) entry which is preliminary data.</text>
</comment>
<evidence type="ECO:0000313" key="8">
    <source>
        <dbReference type="Proteomes" id="UP000829685"/>
    </source>
</evidence>
<dbReference type="InterPro" id="IPR039205">
    <property type="entry name" value="NDUFA11"/>
</dbReference>
<organism evidence="7 8">
    <name type="scientific">Neoarthrinium moseri</name>
    <dbReference type="NCBI Taxonomy" id="1658444"/>
    <lineage>
        <taxon>Eukaryota</taxon>
        <taxon>Fungi</taxon>
        <taxon>Dikarya</taxon>
        <taxon>Ascomycota</taxon>
        <taxon>Pezizomycotina</taxon>
        <taxon>Sordariomycetes</taxon>
        <taxon>Xylariomycetidae</taxon>
        <taxon>Amphisphaeriales</taxon>
        <taxon>Apiosporaceae</taxon>
        <taxon>Neoarthrinium</taxon>
    </lineage>
</organism>
<proteinExistence type="predicted"/>
<evidence type="ECO:0000256" key="6">
    <source>
        <dbReference type="ARBA" id="ARBA00023136"/>
    </source>
</evidence>
<dbReference type="EMBL" id="JAFIMR010000021">
    <property type="protein sequence ID" value="KAI1865649.1"/>
    <property type="molecule type" value="Genomic_DNA"/>
</dbReference>
<sequence length="204" mass="21972">MANPHPIKVLYPEEPFHAKNALKSGVNGAAVGGAAGLLASAVQNSLAKTNVGAWGVFSRSGATIATMTAVPAIYSFAKDASANLREKDDSLNTTIGAFLGGAMLGLRSGRMPQILGFGAGISIVMTAFDFTGGHLVGKKTQSEFVDEYERKEYLRKNRRRPMMETVAEIGEGRGIEPPGYQERRRERLQEKYGVEINPIRATVD</sequence>
<dbReference type="GO" id="GO:0045271">
    <property type="term" value="C:respiratory chain complex I"/>
    <property type="evidence" value="ECO:0007669"/>
    <property type="project" value="InterPro"/>
</dbReference>
<dbReference type="GO" id="GO:0005743">
    <property type="term" value="C:mitochondrial inner membrane"/>
    <property type="evidence" value="ECO:0007669"/>
    <property type="project" value="UniProtKB-SubCell"/>
</dbReference>
<keyword evidence="8" id="KW-1185">Reference proteome</keyword>
<comment type="subcellular location">
    <subcellularLocation>
        <location evidence="1">Mitochondrion inner membrane</location>
        <topology evidence="1">Multi-pass membrane protein</topology>
    </subcellularLocation>
</comment>
<keyword evidence="5" id="KW-0496">Mitochondrion</keyword>
<dbReference type="Proteomes" id="UP000829685">
    <property type="component" value="Unassembled WGS sequence"/>
</dbReference>
<dbReference type="AlphaFoldDB" id="A0A9P9WIQ7"/>
<evidence type="ECO:0000256" key="1">
    <source>
        <dbReference type="ARBA" id="ARBA00004448"/>
    </source>
</evidence>
<keyword evidence="2" id="KW-0812">Transmembrane</keyword>
<gene>
    <name evidence="7" type="ORF">JX265_007972</name>
</gene>
<keyword evidence="3" id="KW-0999">Mitochondrion inner membrane</keyword>
<protein>
    <recommendedName>
        <fullName evidence="9">NADH-ubiquinone oxidoreductase 21.3 kDa subunit</fullName>
    </recommendedName>
</protein>
<dbReference type="GO" id="GO:0006120">
    <property type="term" value="P:mitochondrial electron transport, NADH to ubiquinone"/>
    <property type="evidence" value="ECO:0007669"/>
    <property type="project" value="InterPro"/>
</dbReference>
<evidence type="ECO:0000256" key="2">
    <source>
        <dbReference type="ARBA" id="ARBA00022692"/>
    </source>
</evidence>
<keyword evidence="4" id="KW-1133">Transmembrane helix</keyword>
<evidence type="ECO:0000256" key="5">
    <source>
        <dbReference type="ARBA" id="ARBA00023128"/>
    </source>
</evidence>
<reference evidence="7" key="1">
    <citation type="submission" date="2021-03" db="EMBL/GenBank/DDBJ databases">
        <title>Revisited historic fungal species revealed as producer of novel bioactive compounds through whole genome sequencing and comparative genomics.</title>
        <authorList>
            <person name="Vignolle G.A."/>
            <person name="Hochenegger N."/>
            <person name="Mach R.L."/>
            <person name="Mach-Aigner A.R."/>
            <person name="Javad Rahimi M."/>
            <person name="Salim K.A."/>
            <person name="Chan C.M."/>
            <person name="Lim L.B.L."/>
            <person name="Cai F."/>
            <person name="Druzhinina I.S."/>
            <person name="U'Ren J.M."/>
            <person name="Derntl C."/>
        </authorList>
    </citation>
    <scope>NUCLEOTIDE SEQUENCE</scope>
    <source>
        <strain evidence="7">TUCIM 5799</strain>
    </source>
</reference>
<name>A0A9P9WIQ7_9PEZI</name>
<dbReference type="PANTHER" id="PTHR21382">
    <property type="entry name" value="NADH-UBIQUINONE OXIDOREDUCTASE SUBUNIT"/>
    <property type="match status" value="1"/>
</dbReference>
<evidence type="ECO:0000256" key="3">
    <source>
        <dbReference type="ARBA" id="ARBA00022792"/>
    </source>
</evidence>